<evidence type="ECO:0000256" key="1">
    <source>
        <dbReference type="ARBA" id="ARBA00004141"/>
    </source>
</evidence>
<dbReference type="Proteomes" id="UP001497623">
    <property type="component" value="Unassembled WGS sequence"/>
</dbReference>
<evidence type="ECO:0000256" key="9">
    <source>
        <dbReference type="ARBA" id="ARBA00023136"/>
    </source>
</evidence>
<proteinExistence type="predicted"/>
<comment type="subcellular location">
    <subcellularLocation>
        <location evidence="1">Membrane</location>
        <topology evidence="1">Multi-pass membrane protein</topology>
    </subcellularLocation>
</comment>
<evidence type="ECO:0000313" key="13">
    <source>
        <dbReference type="EMBL" id="CAL4103898.1"/>
    </source>
</evidence>
<keyword evidence="3 11" id="KW-0812">Transmembrane</keyword>
<evidence type="ECO:0000256" key="8">
    <source>
        <dbReference type="ARBA" id="ARBA00022989"/>
    </source>
</evidence>
<dbReference type="InterPro" id="IPR013083">
    <property type="entry name" value="Znf_RING/FYVE/PHD"/>
</dbReference>
<evidence type="ECO:0000256" key="7">
    <source>
        <dbReference type="ARBA" id="ARBA00022833"/>
    </source>
</evidence>
<feature type="compositionally biased region" description="Basic and acidic residues" evidence="10">
    <location>
        <begin position="473"/>
        <end position="488"/>
    </location>
</feature>
<dbReference type="Pfam" id="PF12906">
    <property type="entry name" value="RINGv"/>
    <property type="match status" value="1"/>
</dbReference>
<dbReference type="GO" id="GO:0016020">
    <property type="term" value="C:membrane"/>
    <property type="evidence" value="ECO:0007669"/>
    <property type="project" value="UniProtKB-SubCell"/>
</dbReference>
<organism evidence="13 14">
    <name type="scientific">Meganyctiphanes norvegica</name>
    <name type="common">Northern krill</name>
    <name type="synonym">Thysanopoda norvegica</name>
    <dbReference type="NCBI Taxonomy" id="48144"/>
    <lineage>
        <taxon>Eukaryota</taxon>
        <taxon>Metazoa</taxon>
        <taxon>Ecdysozoa</taxon>
        <taxon>Arthropoda</taxon>
        <taxon>Crustacea</taxon>
        <taxon>Multicrustacea</taxon>
        <taxon>Malacostraca</taxon>
        <taxon>Eumalacostraca</taxon>
        <taxon>Eucarida</taxon>
        <taxon>Euphausiacea</taxon>
        <taxon>Euphausiidae</taxon>
        <taxon>Meganyctiphanes</taxon>
    </lineage>
</organism>
<dbReference type="PANTHER" id="PTHR46065">
    <property type="entry name" value="E3 UBIQUITIN-PROTEIN LIGASE MARCH 2/3 FAMILY MEMBER"/>
    <property type="match status" value="1"/>
</dbReference>
<keyword evidence="14" id="KW-1185">Reference proteome</keyword>
<feature type="domain" description="RING-CH-type" evidence="12">
    <location>
        <begin position="144"/>
        <end position="204"/>
    </location>
</feature>
<keyword evidence="2" id="KW-0808">Transferase</keyword>
<feature type="region of interest" description="Disordered" evidence="10">
    <location>
        <begin position="473"/>
        <end position="497"/>
    </location>
</feature>
<dbReference type="Gene3D" id="3.30.40.10">
    <property type="entry name" value="Zinc/RING finger domain, C3HC4 (zinc finger)"/>
    <property type="match status" value="1"/>
</dbReference>
<evidence type="ECO:0000256" key="11">
    <source>
        <dbReference type="SAM" id="Phobius"/>
    </source>
</evidence>
<evidence type="ECO:0000313" key="14">
    <source>
        <dbReference type="Proteomes" id="UP001497623"/>
    </source>
</evidence>
<sequence length="682" mass="75787">MSAVNFCSRKYGSAASSRQTSIPGTQFGNPFITRSSGSYTPSYVLTCTNGSDASPLPMLQPSGSYTSSTNVGSQIASENSFPPTLSVAESCKFNNTINAGIPSLPRSSESVSLDISANCNSTLECSIPSLPHSSGSCTKSTKSTTSTVGAICRICHDGDTEEKLVSPCLCAGTQGLVHKTCLERWLSTASYDNCELCHFPFHLKKKARSFFEFLCHKWEPDMKRAVAGDLLCFLVLTPLTLVSAYLCGRGAIQYFLDRDYYHNRKQGSDHSDISIFTSPFSKRYRDREIVRERVILKTSLGAAYIEKENSHENEHNFIIVANEVESFLIMGVGVVVLRCMFLVIFGIWYHVKAFRRWQHVHQDLVLVDVSNPGPICRLNLSFISNNSPPNRSEFGQIYTLPESSYVDLDEQREQRLSLVPEVHNEIRRSILFSPSNNSSVGDSGRRMIISGGRRASECVRRLSESGRKARECVRRLSDGGRRSSESGRRSSILVSRRASEGGRRASIFSSCLIRDSSPKTYIKYEELSGKALLDTSNKSSIKKYAAVNSLNVSPSKEYLNVENTCNDERNNLAKKHNGACWIANEETNASIADTNNLPTMKKTKTSVSPVAPEVSIPIYFEDYESPESYRIACAMYAEAIYNGELAQITKNSPERLIGIHQFPFSPTSFNSYRRNSTRSTHL</sequence>
<keyword evidence="8 11" id="KW-1133">Transmembrane helix</keyword>
<evidence type="ECO:0000256" key="4">
    <source>
        <dbReference type="ARBA" id="ARBA00022723"/>
    </source>
</evidence>
<feature type="non-terminal residue" evidence="13">
    <location>
        <position position="682"/>
    </location>
</feature>
<feature type="transmembrane region" description="Helical" evidence="11">
    <location>
        <begin position="226"/>
        <end position="246"/>
    </location>
</feature>
<keyword evidence="9 11" id="KW-0472">Membrane</keyword>
<dbReference type="SUPFAM" id="SSF57850">
    <property type="entry name" value="RING/U-box"/>
    <property type="match status" value="1"/>
</dbReference>
<evidence type="ECO:0000256" key="2">
    <source>
        <dbReference type="ARBA" id="ARBA00022679"/>
    </source>
</evidence>
<dbReference type="GO" id="GO:0016567">
    <property type="term" value="P:protein ubiquitination"/>
    <property type="evidence" value="ECO:0007669"/>
    <property type="project" value="TreeGrafter"/>
</dbReference>
<dbReference type="GO" id="GO:0008270">
    <property type="term" value="F:zinc ion binding"/>
    <property type="evidence" value="ECO:0007669"/>
    <property type="project" value="UniProtKB-KW"/>
</dbReference>
<comment type="caution">
    <text evidence="13">The sequence shown here is derived from an EMBL/GenBank/DDBJ whole genome shotgun (WGS) entry which is preliminary data.</text>
</comment>
<gene>
    <name evidence="13" type="ORF">MNOR_LOCUS17674</name>
</gene>
<keyword evidence="7" id="KW-0862">Zinc</keyword>
<reference evidence="13 14" key="1">
    <citation type="submission" date="2024-05" db="EMBL/GenBank/DDBJ databases">
        <authorList>
            <person name="Wallberg A."/>
        </authorList>
    </citation>
    <scope>NUCLEOTIDE SEQUENCE [LARGE SCALE GENOMIC DNA]</scope>
</reference>
<dbReference type="SMART" id="SM00744">
    <property type="entry name" value="RINGv"/>
    <property type="match status" value="1"/>
</dbReference>
<evidence type="ECO:0000256" key="6">
    <source>
        <dbReference type="ARBA" id="ARBA00022786"/>
    </source>
</evidence>
<dbReference type="PANTHER" id="PTHR46065:SF3">
    <property type="entry name" value="FI20425P1"/>
    <property type="match status" value="1"/>
</dbReference>
<keyword evidence="4" id="KW-0479">Metal-binding</keyword>
<keyword evidence="5" id="KW-0863">Zinc-finger</keyword>
<dbReference type="AlphaFoldDB" id="A0AAV2R127"/>
<evidence type="ECO:0000259" key="12">
    <source>
        <dbReference type="PROSITE" id="PS51292"/>
    </source>
</evidence>
<dbReference type="GO" id="GO:0004842">
    <property type="term" value="F:ubiquitin-protein transferase activity"/>
    <property type="evidence" value="ECO:0007669"/>
    <property type="project" value="TreeGrafter"/>
</dbReference>
<accession>A0AAV2R127</accession>
<feature type="transmembrane region" description="Helical" evidence="11">
    <location>
        <begin position="327"/>
        <end position="349"/>
    </location>
</feature>
<dbReference type="EMBL" id="CAXKWB010012248">
    <property type="protein sequence ID" value="CAL4103898.1"/>
    <property type="molecule type" value="Genomic_DNA"/>
</dbReference>
<keyword evidence="6" id="KW-0833">Ubl conjugation pathway</keyword>
<dbReference type="InterPro" id="IPR011016">
    <property type="entry name" value="Znf_RING-CH"/>
</dbReference>
<protein>
    <recommendedName>
        <fullName evidence="12">RING-CH-type domain-containing protein</fullName>
    </recommendedName>
</protein>
<name>A0AAV2R127_MEGNR</name>
<evidence type="ECO:0000256" key="3">
    <source>
        <dbReference type="ARBA" id="ARBA00022692"/>
    </source>
</evidence>
<dbReference type="PROSITE" id="PS51292">
    <property type="entry name" value="ZF_RING_CH"/>
    <property type="match status" value="1"/>
</dbReference>
<evidence type="ECO:0000256" key="5">
    <source>
        <dbReference type="ARBA" id="ARBA00022771"/>
    </source>
</evidence>
<evidence type="ECO:0000256" key="10">
    <source>
        <dbReference type="SAM" id="MobiDB-lite"/>
    </source>
</evidence>